<evidence type="ECO:0000259" key="1">
    <source>
        <dbReference type="Pfam" id="PF24764"/>
    </source>
</evidence>
<dbReference type="OrthoDB" id="5392716at2759"/>
<dbReference type="EMBL" id="KQ086160">
    <property type="protein sequence ID" value="KLO07104.1"/>
    <property type="molecule type" value="Genomic_DNA"/>
</dbReference>
<name>A0A0H2R5I0_9AGAM</name>
<dbReference type="Proteomes" id="UP000053477">
    <property type="component" value="Unassembled WGS sequence"/>
</dbReference>
<dbReference type="AlphaFoldDB" id="A0A0H2R5I0"/>
<dbReference type="InParanoid" id="A0A0H2R5I0"/>
<proteinExistence type="predicted"/>
<dbReference type="InterPro" id="IPR058913">
    <property type="entry name" value="Integrase_dom_put"/>
</dbReference>
<reference evidence="2 3" key="1">
    <citation type="submission" date="2015-04" db="EMBL/GenBank/DDBJ databases">
        <title>Complete genome sequence of Schizopora paradoxa KUC8140, a cosmopolitan wood degrader in East Asia.</title>
        <authorList>
            <consortium name="DOE Joint Genome Institute"/>
            <person name="Min B."/>
            <person name="Park H."/>
            <person name="Jang Y."/>
            <person name="Kim J.-J."/>
            <person name="Kim K.H."/>
            <person name="Pangilinan J."/>
            <person name="Lipzen A."/>
            <person name="Riley R."/>
            <person name="Grigoriev I.V."/>
            <person name="Spatafora J.W."/>
            <person name="Choi I.-G."/>
        </authorList>
    </citation>
    <scope>NUCLEOTIDE SEQUENCE [LARGE SCALE GENOMIC DNA]</scope>
    <source>
        <strain evidence="2 3">KUC8140</strain>
    </source>
</reference>
<protein>
    <recommendedName>
        <fullName evidence="1">Integrase core domain-containing protein</fullName>
    </recommendedName>
</protein>
<dbReference type="PANTHER" id="PTHR46177:SF1">
    <property type="entry name" value="INTEGRASE CATALYTIC DOMAIN-CONTAINING PROTEIN"/>
    <property type="match status" value="1"/>
</dbReference>
<accession>A0A0H2R5I0</accession>
<dbReference type="PANTHER" id="PTHR46177">
    <property type="entry name" value="INTEGRASE CATALYTIC DOMAIN-CONTAINING PROTEIN"/>
    <property type="match status" value="1"/>
</dbReference>
<keyword evidence="3" id="KW-1185">Reference proteome</keyword>
<evidence type="ECO:0000313" key="2">
    <source>
        <dbReference type="EMBL" id="KLO07104.1"/>
    </source>
</evidence>
<feature type="domain" description="Integrase core" evidence="1">
    <location>
        <begin position="128"/>
        <end position="248"/>
    </location>
</feature>
<evidence type="ECO:0000313" key="3">
    <source>
        <dbReference type="Proteomes" id="UP000053477"/>
    </source>
</evidence>
<organism evidence="2 3">
    <name type="scientific">Schizopora paradoxa</name>
    <dbReference type="NCBI Taxonomy" id="27342"/>
    <lineage>
        <taxon>Eukaryota</taxon>
        <taxon>Fungi</taxon>
        <taxon>Dikarya</taxon>
        <taxon>Basidiomycota</taxon>
        <taxon>Agaricomycotina</taxon>
        <taxon>Agaricomycetes</taxon>
        <taxon>Hymenochaetales</taxon>
        <taxon>Schizoporaceae</taxon>
        <taxon>Schizopora</taxon>
    </lineage>
</organism>
<dbReference type="Pfam" id="PF24764">
    <property type="entry name" value="rva_4"/>
    <property type="match status" value="1"/>
</dbReference>
<sequence>ILTRVEKDIQGNNGPNYHKGVLANEGVLLPRYTVRKVMHEEFDEGFTQRMPGSRDKIVRKPLTALGPNHQISADGHEKLNAQALGMGGVGLSIYGFRDVWTGYMHKLQVVPNSKDGPTMGHIYLDLAEELGGIPLQLNTDHGTETSWMYPIQKALREAFAEGVDPEHFPEYLFLKSVHNIVIESFWSWLHKKMGKNIKAHLLRGVELQVYHQQNEVHSNLFYWMFPPLVQAQLDEFRDYWNSRLVTKQEKKLMPSAHIPKLLMKSPEQAGGIDCLVPIPPNALQALRDFIEETEGSREELLRWPGVDEDFEARANAVYADIGSPKLTLESSWHVFRDMIPLLEQFYM</sequence>
<gene>
    <name evidence="2" type="ORF">SCHPADRAFT_837084</name>
</gene>
<feature type="non-terminal residue" evidence="2">
    <location>
        <position position="1"/>
    </location>
</feature>